<sequence length="133" mass="15103">MITSCRQEDALTELERAVTQQHVIDKPIDQLVDDIKKREQLGSTEIYPGIMMPHINEPYVNQTTVVVTRFTQQAKLLGHSGIRAAIFVLTNGATDALAEFMHLLVDPRPFEYLLDRHHTNADVKNYFIKGGEN</sequence>
<dbReference type="PATRIC" id="fig|1423766.4.peg.2591"/>
<dbReference type="Proteomes" id="UP000051439">
    <property type="component" value="Unassembled WGS sequence"/>
</dbReference>
<dbReference type="InterPro" id="IPR016152">
    <property type="entry name" value="PTrfase/Anion_transptr"/>
</dbReference>
<protein>
    <recommendedName>
        <fullName evidence="1">PTS EIIA type-2 domain-containing protein</fullName>
    </recommendedName>
</protein>
<evidence type="ECO:0000313" key="2">
    <source>
        <dbReference type="EMBL" id="KRL22351.1"/>
    </source>
</evidence>
<dbReference type="SUPFAM" id="SSF55804">
    <property type="entry name" value="Phoshotransferase/anion transport protein"/>
    <property type="match status" value="1"/>
</dbReference>
<dbReference type="InterPro" id="IPR002178">
    <property type="entry name" value="PTS_EIIA_type-2_dom"/>
</dbReference>
<keyword evidence="3" id="KW-1185">Reference proteome</keyword>
<evidence type="ECO:0000259" key="1">
    <source>
        <dbReference type="PROSITE" id="PS51094"/>
    </source>
</evidence>
<dbReference type="Gene3D" id="3.40.930.10">
    <property type="entry name" value="Mannitol-specific EII, Chain A"/>
    <property type="match status" value="1"/>
</dbReference>
<comment type="caution">
    <text evidence="2">The sequence shown here is derived from an EMBL/GenBank/DDBJ whole genome shotgun (WGS) entry which is preliminary data.</text>
</comment>
<feature type="domain" description="PTS EIIA type-2" evidence="1">
    <location>
        <begin position="1"/>
        <end position="130"/>
    </location>
</feature>
<reference evidence="2 3" key="1">
    <citation type="journal article" date="2015" name="Genome Announc.">
        <title>Expanding the biotechnology potential of lactobacilli through comparative genomics of 213 strains and associated genera.</title>
        <authorList>
            <person name="Sun Z."/>
            <person name="Harris H.M."/>
            <person name="McCann A."/>
            <person name="Guo C."/>
            <person name="Argimon S."/>
            <person name="Zhang W."/>
            <person name="Yang X."/>
            <person name="Jeffery I.B."/>
            <person name="Cooney J.C."/>
            <person name="Kagawa T.F."/>
            <person name="Liu W."/>
            <person name="Song Y."/>
            <person name="Salvetti E."/>
            <person name="Wrobel A."/>
            <person name="Rasinkangas P."/>
            <person name="Parkhill J."/>
            <person name="Rea M.C."/>
            <person name="O'Sullivan O."/>
            <person name="Ritari J."/>
            <person name="Douillard F.P."/>
            <person name="Paul Ross R."/>
            <person name="Yang R."/>
            <person name="Briner A.E."/>
            <person name="Felis G.E."/>
            <person name="de Vos W.M."/>
            <person name="Barrangou R."/>
            <person name="Klaenhammer T.R."/>
            <person name="Caufield P.W."/>
            <person name="Cui Y."/>
            <person name="Zhang H."/>
            <person name="O'Toole P.W."/>
        </authorList>
    </citation>
    <scope>NUCLEOTIDE SEQUENCE [LARGE SCALE GENOMIC DNA]</scope>
    <source>
        <strain evidence="2 3">DSM 19906</strain>
    </source>
</reference>
<gene>
    <name evidence="2" type="ORF">FC98_GL002485</name>
</gene>
<dbReference type="PROSITE" id="PS51094">
    <property type="entry name" value="PTS_EIIA_TYPE_2"/>
    <property type="match status" value="1"/>
</dbReference>
<evidence type="ECO:0000313" key="3">
    <source>
        <dbReference type="Proteomes" id="UP000051439"/>
    </source>
</evidence>
<proteinExistence type="predicted"/>
<organism evidence="2 3">
    <name type="scientific">Lentilactobacillus kisonensis DSM 19906 = JCM 15041</name>
    <dbReference type="NCBI Taxonomy" id="1423766"/>
    <lineage>
        <taxon>Bacteria</taxon>
        <taxon>Bacillati</taxon>
        <taxon>Bacillota</taxon>
        <taxon>Bacilli</taxon>
        <taxon>Lactobacillales</taxon>
        <taxon>Lactobacillaceae</taxon>
        <taxon>Lentilactobacillus</taxon>
    </lineage>
</organism>
<dbReference type="Pfam" id="PF00359">
    <property type="entry name" value="PTS_EIIA_2"/>
    <property type="match status" value="1"/>
</dbReference>
<dbReference type="AlphaFoldDB" id="A0A0R1NQC1"/>
<dbReference type="EMBL" id="AZEB01000007">
    <property type="protein sequence ID" value="KRL22351.1"/>
    <property type="molecule type" value="Genomic_DNA"/>
</dbReference>
<name>A0A0R1NQC1_9LACO</name>
<accession>A0A0R1NQC1</accession>